<evidence type="ECO:0000259" key="2">
    <source>
        <dbReference type="Pfam" id="PF12090"/>
    </source>
</evidence>
<dbReference type="VEuPathDB" id="TrichDB:TRFO_27947"/>
<dbReference type="Proteomes" id="UP000179807">
    <property type="component" value="Unassembled WGS sequence"/>
</dbReference>
<evidence type="ECO:0000313" key="4">
    <source>
        <dbReference type="Proteomes" id="UP000179807"/>
    </source>
</evidence>
<dbReference type="InterPro" id="IPR046468">
    <property type="entry name" value="Spt20-like_SEP"/>
</dbReference>
<dbReference type="RefSeq" id="XP_068357694.1">
    <property type="nucleotide sequence ID" value="XM_068505866.1"/>
</dbReference>
<evidence type="ECO:0000313" key="3">
    <source>
        <dbReference type="EMBL" id="OHT04558.1"/>
    </source>
</evidence>
<organism evidence="3 4">
    <name type="scientific">Tritrichomonas foetus</name>
    <dbReference type="NCBI Taxonomy" id="1144522"/>
    <lineage>
        <taxon>Eukaryota</taxon>
        <taxon>Metamonada</taxon>
        <taxon>Parabasalia</taxon>
        <taxon>Tritrichomonadida</taxon>
        <taxon>Tritrichomonadidae</taxon>
        <taxon>Tritrichomonas</taxon>
    </lineage>
</organism>
<dbReference type="Pfam" id="PF12090">
    <property type="entry name" value="Spt20_SEP"/>
    <property type="match status" value="1"/>
</dbReference>
<feature type="compositionally biased region" description="Polar residues" evidence="1">
    <location>
        <begin position="1"/>
        <end position="17"/>
    </location>
</feature>
<accession>A0A1J4K4E5</accession>
<dbReference type="OrthoDB" id="286301at2759"/>
<feature type="region of interest" description="Disordered" evidence="1">
    <location>
        <begin position="1"/>
        <end position="41"/>
    </location>
</feature>
<feature type="domain" description="Spt20-like SEP" evidence="2">
    <location>
        <begin position="153"/>
        <end position="232"/>
    </location>
</feature>
<keyword evidence="4" id="KW-1185">Reference proteome</keyword>
<reference evidence="3" key="1">
    <citation type="submission" date="2016-10" db="EMBL/GenBank/DDBJ databases">
        <authorList>
            <person name="Benchimol M."/>
            <person name="Almeida L.G."/>
            <person name="Vasconcelos A.T."/>
            <person name="Perreira-Neves A."/>
            <person name="Rosa I.A."/>
            <person name="Tasca T."/>
            <person name="Bogo M.R."/>
            <person name="de Souza W."/>
        </authorList>
    </citation>
    <scope>NUCLEOTIDE SEQUENCE [LARGE SCALE GENOMIC DNA]</scope>
    <source>
        <strain evidence="3">K</strain>
    </source>
</reference>
<comment type="caution">
    <text evidence="3">The sequence shown here is derived from an EMBL/GenBank/DDBJ whole genome shotgun (WGS) entry which is preliminary data.</text>
</comment>
<gene>
    <name evidence="3" type="ORF">TRFO_27947</name>
</gene>
<feature type="compositionally biased region" description="Acidic residues" evidence="1">
    <location>
        <begin position="18"/>
        <end position="35"/>
    </location>
</feature>
<dbReference type="GeneID" id="94840570"/>
<sequence>MSKANEYSITDQGTGNQSEEESDAYDEEYEESDELNEIKDINPNSPVFPFFYSVEEFDPNFCSVATQTPRSFLRPSSAFSDDHHLHDCTGGALVEKFHETVLDYIENVNINELSALRGEICERIQKRAKFQRNTYGYVSKCFDEQPPNLYSAFSVSLYLLLYPDHFVFSTSQKGFEITGSIDDELGRSILSYISRGLLKPGLLAALKNKNLSWYDGCLICEVIDCRRSIPTSVRTQLRVSPLDINQAGFESEQPFILVQNPLVCLDPSPAVANVARVAMSDRLRWEPGDSTKESKVLFVARRRPDLFLQNEKAERPVEPKVNLTQQINYRQKMIETMLGISVQNEKQ</sequence>
<proteinExistence type="predicted"/>
<dbReference type="EMBL" id="MLAK01000789">
    <property type="protein sequence ID" value="OHT04558.1"/>
    <property type="molecule type" value="Genomic_DNA"/>
</dbReference>
<evidence type="ECO:0000256" key="1">
    <source>
        <dbReference type="SAM" id="MobiDB-lite"/>
    </source>
</evidence>
<protein>
    <recommendedName>
        <fullName evidence="2">Spt20-like SEP domain-containing protein</fullName>
    </recommendedName>
</protein>
<dbReference type="AlphaFoldDB" id="A0A1J4K4E5"/>
<name>A0A1J4K4E5_9EUKA</name>